<dbReference type="InterPro" id="IPR000531">
    <property type="entry name" value="Beta-barrel_TonB"/>
</dbReference>
<gene>
    <name evidence="14" type="ORF">FMM02_00745</name>
</gene>
<keyword evidence="5" id="KW-0732">Signal</keyword>
<evidence type="ECO:0000256" key="6">
    <source>
        <dbReference type="ARBA" id="ARBA00023065"/>
    </source>
</evidence>
<evidence type="ECO:0000256" key="10">
    <source>
        <dbReference type="PROSITE-ProRule" id="PRU01360"/>
    </source>
</evidence>
<keyword evidence="9 10" id="KW-0998">Cell outer membrane</keyword>
<dbReference type="InterPro" id="IPR036942">
    <property type="entry name" value="Beta-barrel_TonB_sf"/>
</dbReference>
<sequence>MLSLPPVDAPSIVVTASRAEQEAAQTAASVSLIDQQRIDRLGLPLVPDLLRLLPSTSVASSGPAGSQVQVRIRGAEANHSLLYIEGIRANDPAAGNEARFELLNADLASRIEMVRGPQSALWGSEAIGGVIAVDGTPLGTGGTHALVEYGSRDSWRAAARTEIGNADGGLSLGVAGQGSDGIDSYLGGGERDGYHNLAFRGAGRLELAAGVTLGVSGFALRGTSEFDGYDADFRRADTLDQTRNNLAAGRIYAQLGERDAAYLLASSSLLGSSNRNAVADIVINRTEARRRILAIEGGVPLGPGQLASALQDEFERFEARDVAYGGATDQRRSRRHRSFALEWSGQWIKGLTTGIAVRHDGFSRFKDATSLRASLLADLGRGFALAASYGEGIAQPSFFDLYGFFPGSFVGNPDLKPESSRGGELSLRYGSPTLTAGITLYRQRLRDEIIGTFDPGTFLSSTANASGRSRRSGAELELGWKPAANLNLTAVYAYAKASEPGAAGLQVKEPRRPRHSGSIAADGVVGKFTYGVAVAFTGERGDTDFDRFPALAVRLDPYWLASGQAAYALSRNIQAHVRVSNAFGSRYQDAIGYRTEGRSLHVGFRFAAGS</sequence>
<keyword evidence="8 10" id="KW-0472">Membrane</keyword>
<dbReference type="PROSITE" id="PS52016">
    <property type="entry name" value="TONB_DEPENDENT_REC_3"/>
    <property type="match status" value="1"/>
</dbReference>
<dbReference type="InterPro" id="IPR012910">
    <property type="entry name" value="Plug_dom"/>
</dbReference>
<proteinExistence type="inferred from homology"/>
<dbReference type="OrthoDB" id="9796221at2"/>
<dbReference type="GO" id="GO:0009279">
    <property type="term" value="C:cell outer membrane"/>
    <property type="evidence" value="ECO:0007669"/>
    <property type="project" value="UniProtKB-SubCell"/>
</dbReference>
<dbReference type="Gene3D" id="2.170.130.10">
    <property type="entry name" value="TonB-dependent receptor, plug domain"/>
    <property type="match status" value="1"/>
</dbReference>
<keyword evidence="4 10" id="KW-0812">Transmembrane</keyword>
<organism evidence="14 15">
    <name type="scientific">Sphingomonas xanthus</name>
    <dbReference type="NCBI Taxonomy" id="2594473"/>
    <lineage>
        <taxon>Bacteria</taxon>
        <taxon>Pseudomonadati</taxon>
        <taxon>Pseudomonadota</taxon>
        <taxon>Alphaproteobacteria</taxon>
        <taxon>Sphingomonadales</taxon>
        <taxon>Sphingomonadaceae</taxon>
        <taxon>Sphingomonas</taxon>
    </lineage>
</organism>
<evidence type="ECO:0000256" key="1">
    <source>
        <dbReference type="ARBA" id="ARBA00004571"/>
    </source>
</evidence>
<dbReference type="EMBL" id="CP041659">
    <property type="protein sequence ID" value="QDP18617.1"/>
    <property type="molecule type" value="Genomic_DNA"/>
</dbReference>
<accession>A0A516IP18</accession>
<evidence type="ECO:0000256" key="5">
    <source>
        <dbReference type="ARBA" id="ARBA00022729"/>
    </source>
</evidence>
<keyword evidence="3 10" id="KW-1134">Transmembrane beta strand</keyword>
<dbReference type="RefSeq" id="WP_147493080.1">
    <property type="nucleotide sequence ID" value="NZ_CP041659.1"/>
</dbReference>
<evidence type="ECO:0000256" key="3">
    <source>
        <dbReference type="ARBA" id="ARBA00022452"/>
    </source>
</evidence>
<dbReference type="SUPFAM" id="SSF56935">
    <property type="entry name" value="Porins"/>
    <property type="match status" value="1"/>
</dbReference>
<dbReference type="KEGG" id="sxa:FMM02_00745"/>
<evidence type="ECO:0000256" key="7">
    <source>
        <dbReference type="ARBA" id="ARBA00023077"/>
    </source>
</evidence>
<keyword evidence="6" id="KW-0406">Ion transport</keyword>
<dbReference type="Gene3D" id="2.40.170.20">
    <property type="entry name" value="TonB-dependent receptor, beta-barrel domain"/>
    <property type="match status" value="1"/>
</dbReference>
<evidence type="ECO:0000259" key="12">
    <source>
        <dbReference type="Pfam" id="PF00593"/>
    </source>
</evidence>
<dbReference type="AlphaFoldDB" id="A0A516IP18"/>
<keyword evidence="14" id="KW-0675">Receptor</keyword>
<dbReference type="InterPro" id="IPR037066">
    <property type="entry name" value="Plug_dom_sf"/>
</dbReference>
<keyword evidence="2 10" id="KW-0813">Transport</keyword>
<comment type="similarity">
    <text evidence="10 11">Belongs to the TonB-dependent receptor family.</text>
</comment>
<reference evidence="14 15" key="1">
    <citation type="submission" date="2019-07" db="EMBL/GenBank/DDBJ databases">
        <title>Sphingomonas AE3 Genome sequencing and assembly.</title>
        <authorList>
            <person name="Kim H."/>
        </authorList>
    </citation>
    <scope>NUCLEOTIDE SEQUENCE [LARGE SCALE GENOMIC DNA]</scope>
    <source>
        <strain evidence="14 15">AE3</strain>
    </source>
</reference>
<keyword evidence="7 11" id="KW-0798">TonB box</keyword>
<evidence type="ECO:0000256" key="8">
    <source>
        <dbReference type="ARBA" id="ARBA00023136"/>
    </source>
</evidence>
<evidence type="ECO:0000256" key="2">
    <source>
        <dbReference type="ARBA" id="ARBA00022448"/>
    </source>
</evidence>
<evidence type="ECO:0000256" key="4">
    <source>
        <dbReference type="ARBA" id="ARBA00022692"/>
    </source>
</evidence>
<feature type="domain" description="TonB-dependent receptor plug" evidence="13">
    <location>
        <begin position="24"/>
        <end position="130"/>
    </location>
</feature>
<comment type="subcellular location">
    <subcellularLocation>
        <location evidence="1 10">Cell outer membrane</location>
        <topology evidence="1 10">Multi-pass membrane protein</topology>
    </subcellularLocation>
</comment>
<evidence type="ECO:0000256" key="11">
    <source>
        <dbReference type="RuleBase" id="RU003357"/>
    </source>
</evidence>
<dbReference type="Proteomes" id="UP000321857">
    <property type="component" value="Chromosome"/>
</dbReference>
<dbReference type="GO" id="GO:0015889">
    <property type="term" value="P:cobalamin transport"/>
    <property type="evidence" value="ECO:0007669"/>
    <property type="project" value="TreeGrafter"/>
</dbReference>
<evidence type="ECO:0000313" key="14">
    <source>
        <dbReference type="EMBL" id="QDP18617.1"/>
    </source>
</evidence>
<keyword evidence="15" id="KW-1185">Reference proteome</keyword>
<dbReference type="GO" id="GO:0006811">
    <property type="term" value="P:monoatomic ion transport"/>
    <property type="evidence" value="ECO:0007669"/>
    <property type="project" value="UniProtKB-KW"/>
</dbReference>
<protein>
    <submittedName>
        <fullName evidence="14">TonB-dependent receptor</fullName>
    </submittedName>
</protein>
<evidence type="ECO:0000259" key="13">
    <source>
        <dbReference type="Pfam" id="PF07715"/>
    </source>
</evidence>
<dbReference type="InterPro" id="IPR039426">
    <property type="entry name" value="TonB-dep_rcpt-like"/>
</dbReference>
<dbReference type="Pfam" id="PF00593">
    <property type="entry name" value="TonB_dep_Rec_b-barrel"/>
    <property type="match status" value="1"/>
</dbReference>
<feature type="domain" description="TonB-dependent receptor-like beta-barrel" evidence="12">
    <location>
        <begin position="177"/>
        <end position="581"/>
    </location>
</feature>
<dbReference type="PANTHER" id="PTHR30069:SF53">
    <property type="entry name" value="COLICIN I RECEPTOR-RELATED"/>
    <property type="match status" value="1"/>
</dbReference>
<evidence type="ECO:0000256" key="9">
    <source>
        <dbReference type="ARBA" id="ARBA00023237"/>
    </source>
</evidence>
<name>A0A516IP18_9SPHN</name>
<dbReference type="Pfam" id="PF07715">
    <property type="entry name" value="Plug"/>
    <property type="match status" value="1"/>
</dbReference>
<dbReference type="PANTHER" id="PTHR30069">
    <property type="entry name" value="TONB-DEPENDENT OUTER MEMBRANE RECEPTOR"/>
    <property type="match status" value="1"/>
</dbReference>
<evidence type="ECO:0000313" key="15">
    <source>
        <dbReference type="Proteomes" id="UP000321857"/>
    </source>
</evidence>